<dbReference type="Proteomes" id="UP000821866">
    <property type="component" value="Chromosome 8"/>
</dbReference>
<name>A0A9J6DBA9_RHIMP</name>
<protein>
    <submittedName>
        <fullName evidence="2">Uncharacterized protein</fullName>
    </submittedName>
</protein>
<feature type="compositionally biased region" description="Acidic residues" evidence="1">
    <location>
        <begin position="81"/>
        <end position="94"/>
    </location>
</feature>
<dbReference type="AlphaFoldDB" id="A0A9J6DBA9"/>
<proteinExistence type="predicted"/>
<feature type="region of interest" description="Disordered" evidence="1">
    <location>
        <begin position="80"/>
        <end position="105"/>
    </location>
</feature>
<gene>
    <name evidence="2" type="ORF">HPB51_016748</name>
</gene>
<dbReference type="EMBL" id="JABSTU010000010">
    <property type="protein sequence ID" value="KAH8019110.1"/>
    <property type="molecule type" value="Genomic_DNA"/>
</dbReference>
<evidence type="ECO:0000313" key="2">
    <source>
        <dbReference type="EMBL" id="KAH8019110.1"/>
    </source>
</evidence>
<evidence type="ECO:0000313" key="3">
    <source>
        <dbReference type="Proteomes" id="UP000821866"/>
    </source>
</evidence>
<comment type="caution">
    <text evidence="2">The sequence shown here is derived from an EMBL/GenBank/DDBJ whole genome shotgun (WGS) entry which is preliminary data.</text>
</comment>
<keyword evidence="3" id="KW-1185">Reference proteome</keyword>
<sequence length="115" mass="12540">MAWDRVTPTTIANCFGKCGFFRIPEDVPQALSELEEPIEGWECLDARCSADDFCTADNNLATCGARTVDDIVNEATCEVADSSDDDKEMDECDGEGPPPADETLHALHVLRRAMA</sequence>
<reference evidence="2" key="1">
    <citation type="journal article" date="2020" name="Cell">
        <title>Large-Scale Comparative Analyses of Tick Genomes Elucidate Their Genetic Diversity and Vector Capacities.</title>
        <authorList>
            <consortium name="Tick Genome and Microbiome Consortium (TIGMIC)"/>
            <person name="Jia N."/>
            <person name="Wang J."/>
            <person name="Shi W."/>
            <person name="Du L."/>
            <person name="Sun Y."/>
            <person name="Zhan W."/>
            <person name="Jiang J.F."/>
            <person name="Wang Q."/>
            <person name="Zhang B."/>
            <person name="Ji P."/>
            <person name="Bell-Sakyi L."/>
            <person name="Cui X.M."/>
            <person name="Yuan T.T."/>
            <person name="Jiang B.G."/>
            <person name="Yang W.F."/>
            <person name="Lam T.T."/>
            <person name="Chang Q.C."/>
            <person name="Ding S.J."/>
            <person name="Wang X.J."/>
            <person name="Zhu J.G."/>
            <person name="Ruan X.D."/>
            <person name="Zhao L."/>
            <person name="Wei J.T."/>
            <person name="Ye R.Z."/>
            <person name="Que T.C."/>
            <person name="Du C.H."/>
            <person name="Zhou Y.H."/>
            <person name="Cheng J.X."/>
            <person name="Dai P.F."/>
            <person name="Guo W.B."/>
            <person name="Han X.H."/>
            <person name="Huang E.J."/>
            <person name="Li L.F."/>
            <person name="Wei W."/>
            <person name="Gao Y.C."/>
            <person name="Liu J.Z."/>
            <person name="Shao H.Z."/>
            <person name="Wang X."/>
            <person name="Wang C.C."/>
            <person name="Yang T.C."/>
            <person name="Huo Q.B."/>
            <person name="Li W."/>
            <person name="Chen H.Y."/>
            <person name="Chen S.E."/>
            <person name="Zhou L.G."/>
            <person name="Ni X.B."/>
            <person name="Tian J.H."/>
            <person name="Sheng Y."/>
            <person name="Liu T."/>
            <person name="Pan Y.S."/>
            <person name="Xia L.Y."/>
            <person name="Li J."/>
            <person name="Zhao F."/>
            <person name="Cao W.C."/>
        </authorList>
    </citation>
    <scope>NUCLEOTIDE SEQUENCE</scope>
    <source>
        <strain evidence="2">Rmic-2018</strain>
    </source>
</reference>
<organism evidence="2 3">
    <name type="scientific">Rhipicephalus microplus</name>
    <name type="common">Cattle tick</name>
    <name type="synonym">Boophilus microplus</name>
    <dbReference type="NCBI Taxonomy" id="6941"/>
    <lineage>
        <taxon>Eukaryota</taxon>
        <taxon>Metazoa</taxon>
        <taxon>Ecdysozoa</taxon>
        <taxon>Arthropoda</taxon>
        <taxon>Chelicerata</taxon>
        <taxon>Arachnida</taxon>
        <taxon>Acari</taxon>
        <taxon>Parasitiformes</taxon>
        <taxon>Ixodida</taxon>
        <taxon>Ixodoidea</taxon>
        <taxon>Ixodidae</taxon>
        <taxon>Rhipicephalinae</taxon>
        <taxon>Rhipicephalus</taxon>
        <taxon>Boophilus</taxon>
    </lineage>
</organism>
<evidence type="ECO:0000256" key="1">
    <source>
        <dbReference type="SAM" id="MobiDB-lite"/>
    </source>
</evidence>
<reference evidence="2" key="2">
    <citation type="submission" date="2021-09" db="EMBL/GenBank/DDBJ databases">
        <authorList>
            <person name="Jia N."/>
            <person name="Wang J."/>
            <person name="Shi W."/>
            <person name="Du L."/>
            <person name="Sun Y."/>
            <person name="Zhan W."/>
            <person name="Jiang J."/>
            <person name="Wang Q."/>
            <person name="Zhang B."/>
            <person name="Ji P."/>
            <person name="Sakyi L.B."/>
            <person name="Cui X."/>
            <person name="Yuan T."/>
            <person name="Jiang B."/>
            <person name="Yang W."/>
            <person name="Lam T.T.-Y."/>
            <person name="Chang Q."/>
            <person name="Ding S."/>
            <person name="Wang X."/>
            <person name="Zhu J."/>
            <person name="Ruan X."/>
            <person name="Zhao L."/>
            <person name="Wei J."/>
            <person name="Que T."/>
            <person name="Du C."/>
            <person name="Cheng J."/>
            <person name="Dai P."/>
            <person name="Han X."/>
            <person name="Huang E."/>
            <person name="Gao Y."/>
            <person name="Liu J."/>
            <person name="Shao H."/>
            <person name="Ye R."/>
            <person name="Li L."/>
            <person name="Wei W."/>
            <person name="Wang X."/>
            <person name="Wang C."/>
            <person name="Huo Q."/>
            <person name="Li W."/>
            <person name="Guo W."/>
            <person name="Chen H."/>
            <person name="Chen S."/>
            <person name="Zhou L."/>
            <person name="Zhou L."/>
            <person name="Ni X."/>
            <person name="Tian J."/>
            <person name="Zhou Y."/>
            <person name="Sheng Y."/>
            <person name="Liu T."/>
            <person name="Pan Y."/>
            <person name="Xia L."/>
            <person name="Li J."/>
            <person name="Zhao F."/>
            <person name="Cao W."/>
        </authorList>
    </citation>
    <scope>NUCLEOTIDE SEQUENCE</scope>
    <source>
        <strain evidence="2">Rmic-2018</strain>
        <tissue evidence="2">Larvae</tissue>
    </source>
</reference>
<accession>A0A9J6DBA9</accession>